<dbReference type="SUPFAM" id="SSF47226">
    <property type="entry name" value="Histidine-containing phosphotransfer domain, HPT domain"/>
    <property type="match status" value="1"/>
</dbReference>
<evidence type="ECO:0000259" key="23">
    <source>
        <dbReference type="PROSITE" id="PS50110"/>
    </source>
</evidence>
<evidence type="ECO:0000256" key="21">
    <source>
        <dbReference type="SAM" id="Phobius"/>
    </source>
</evidence>
<dbReference type="FunFam" id="1.10.287.130:FF:000003">
    <property type="entry name" value="Histidine kinase"/>
    <property type="match status" value="1"/>
</dbReference>
<dbReference type="PROSITE" id="PS50894">
    <property type="entry name" value="HPT"/>
    <property type="match status" value="1"/>
</dbReference>
<dbReference type="Pfam" id="PF00072">
    <property type="entry name" value="Response_reg"/>
    <property type="match status" value="2"/>
</dbReference>
<evidence type="ECO:0000256" key="15">
    <source>
        <dbReference type="ARBA" id="ARBA00023136"/>
    </source>
</evidence>
<dbReference type="Gene3D" id="1.20.120.160">
    <property type="entry name" value="HPT domain"/>
    <property type="match status" value="1"/>
</dbReference>
<feature type="modified residue" description="4-aspartylphosphate" evidence="19">
    <location>
        <position position="884"/>
    </location>
</feature>
<evidence type="ECO:0000256" key="7">
    <source>
        <dbReference type="ARBA" id="ARBA00022692"/>
    </source>
</evidence>
<evidence type="ECO:0000256" key="19">
    <source>
        <dbReference type="PROSITE-ProRule" id="PRU00169"/>
    </source>
</evidence>
<evidence type="ECO:0000313" key="26">
    <source>
        <dbReference type="Proteomes" id="UP000620596"/>
    </source>
</evidence>
<dbReference type="Proteomes" id="UP000620596">
    <property type="component" value="Unassembled WGS sequence"/>
</dbReference>
<sequence length="1109" mass="120092">MARSSAQAVQDLAGEILFNVAAKIQAGTQAHLAQAHNVLNGLFTERLNASQTEQARDWLRHGAAFESIAFALTRQSPDVPHLYFGNSRGEYFSVESSGGAATVHLRGPNDTAMQAFSTRRPGDRTRPLTVAQPGFEPRTRNWYQGALIAKGRVFSLIQAVPGKPQLLVTLSQPVYDTDEGAAGVFGVDLHLQQLSNLLQTQSISARGAAFIVDESGMLVAGSAGDALLQDQSGQQIRRSPENSANPVIRESFAALQLERARKREDSVASTATLQRLTMQGDTLIMVQRPFGESLGLRWTLVVAAPESDFTADIDRAWKLSLGLIGGLVLMGALAALYVANRIGRRLRRLSVAAQQLGRGEVPRIDRRTHLREVMELSQVMHDSAEQLRTYRMEVQAKTRAIEEANEMLEQRVAQRTVDLLASREEALQAARAKASFLATMSHEIRTPLNGVVGMSTLLAETSLDDEQIDYLQTIRLSSDQLLAVINDILDFSKIESGKLDLESEPLSLRSAIEEACDMVAPRAREKNLELIVDVPETAGPGFPELPVAIAGDITRIRQVLINLISNAVKFTEKGEVAVSVRRLPNPMDAARVLLEFRVTDSGIGIPPGRVDALFQAFTQVDASTTRKYGGTGLGLAICKRLVELMDGEIGVDSLPGKGSTFWFTIRAPSATLPAVLGAVDATALYGKQVLVVDDHLTNVRVLTRQLQMWGMQVSSAESAAQALLVLAEEKSARPDIIITDMHMPEMDGVTLARVIKAKAGLADVPLMLLTSGFMPPGHEAAQLFKARLLKPVRQKQLFDALARCLSIDGSEKHPAELKASAATAIAKNMTLLVVDDNSVNLKVACAMLAKLGYQAETALDGREAVQAVARAHGAGWRFGAVLMDVNMPRMNGFQATQQIQAMMGQKAPPILALTAAASPQDRARCAAAGMDDYLTKPLHVAALAHALERWLPRMASAAEGSGKPVKPGPARAQAAGPASHAMPQLERRQAAFGPEVKLMDFERLAQFKEFDDDNLSMTREVIGLFVADASQRLKAIDQSIRADDPVALAWAAHALMGATSNVGAVAMQTVCVELELEAKKGRVPLNAAQQFDRLQAYWEKTKVILSTWV</sequence>
<name>A0A916SJ14_9BURK</name>
<dbReference type="Gene3D" id="3.30.450.20">
    <property type="entry name" value="PAS domain"/>
    <property type="match status" value="1"/>
</dbReference>
<organism evidence="25 26">
    <name type="scientific">Polaromonas eurypsychrophila</name>
    <dbReference type="NCBI Taxonomy" id="1614635"/>
    <lineage>
        <taxon>Bacteria</taxon>
        <taxon>Pseudomonadati</taxon>
        <taxon>Pseudomonadota</taxon>
        <taxon>Betaproteobacteria</taxon>
        <taxon>Burkholderiales</taxon>
        <taxon>Comamonadaceae</taxon>
        <taxon>Polaromonas</taxon>
    </lineage>
</organism>
<comment type="function">
    <text evidence="16">Member of the two-component regulatory system BvgS/BvgA. Phosphorylates BvgA via a four-step phosphorelay in response to environmental signals.</text>
</comment>
<dbReference type="PROSITE" id="PS50109">
    <property type="entry name" value="HIS_KIN"/>
    <property type="match status" value="1"/>
</dbReference>
<dbReference type="SMART" id="SM00448">
    <property type="entry name" value="REC"/>
    <property type="match status" value="2"/>
</dbReference>
<dbReference type="InterPro" id="IPR036641">
    <property type="entry name" value="HPT_dom_sf"/>
</dbReference>
<dbReference type="PANTHER" id="PTHR45339">
    <property type="entry name" value="HYBRID SIGNAL TRANSDUCTION HISTIDINE KINASE J"/>
    <property type="match status" value="1"/>
</dbReference>
<evidence type="ECO:0000256" key="9">
    <source>
        <dbReference type="ARBA" id="ARBA00022741"/>
    </source>
</evidence>
<dbReference type="InterPro" id="IPR001789">
    <property type="entry name" value="Sig_transdc_resp-reg_receiver"/>
</dbReference>
<dbReference type="InterPro" id="IPR005467">
    <property type="entry name" value="His_kinase_dom"/>
</dbReference>
<feature type="domain" description="Histidine kinase" evidence="22">
    <location>
        <begin position="439"/>
        <end position="669"/>
    </location>
</feature>
<feature type="compositionally biased region" description="Low complexity" evidence="20">
    <location>
        <begin position="968"/>
        <end position="981"/>
    </location>
</feature>
<evidence type="ECO:0000256" key="13">
    <source>
        <dbReference type="ARBA" id="ARBA00023012"/>
    </source>
</evidence>
<dbReference type="EC" id="2.7.13.3" evidence="3"/>
<dbReference type="FunFam" id="3.30.565.10:FF:000010">
    <property type="entry name" value="Sensor histidine kinase RcsC"/>
    <property type="match status" value="1"/>
</dbReference>
<evidence type="ECO:0000256" key="10">
    <source>
        <dbReference type="ARBA" id="ARBA00022777"/>
    </source>
</evidence>
<evidence type="ECO:0000259" key="24">
    <source>
        <dbReference type="PROSITE" id="PS50894"/>
    </source>
</evidence>
<dbReference type="GO" id="GO:0005886">
    <property type="term" value="C:plasma membrane"/>
    <property type="evidence" value="ECO:0007669"/>
    <property type="project" value="UniProtKB-SubCell"/>
</dbReference>
<keyword evidence="7 21" id="KW-0812">Transmembrane</keyword>
<dbReference type="PRINTS" id="PR00344">
    <property type="entry name" value="BCTRLSENSOR"/>
</dbReference>
<dbReference type="InterPro" id="IPR008207">
    <property type="entry name" value="Sig_transdc_His_kin_Hpt_dom"/>
</dbReference>
<dbReference type="CDD" id="cd16922">
    <property type="entry name" value="HATPase_EvgS-ArcB-TorS-like"/>
    <property type="match status" value="1"/>
</dbReference>
<keyword evidence="11" id="KW-0067">ATP-binding</keyword>
<evidence type="ECO:0000256" key="17">
    <source>
        <dbReference type="ARBA" id="ARBA00070152"/>
    </source>
</evidence>
<gene>
    <name evidence="25" type="ORF">GCM10011496_24300</name>
</gene>
<evidence type="ECO:0000256" key="6">
    <source>
        <dbReference type="ARBA" id="ARBA00022679"/>
    </source>
</evidence>
<dbReference type="Pfam" id="PF00512">
    <property type="entry name" value="HisKA"/>
    <property type="match status" value="1"/>
</dbReference>
<keyword evidence="26" id="KW-1185">Reference proteome</keyword>
<feature type="domain" description="HPt" evidence="24">
    <location>
        <begin position="1014"/>
        <end position="1108"/>
    </location>
</feature>
<dbReference type="EMBL" id="BMIG01000008">
    <property type="protein sequence ID" value="GGB02446.1"/>
    <property type="molecule type" value="Genomic_DNA"/>
</dbReference>
<dbReference type="Gene3D" id="6.10.340.10">
    <property type="match status" value="1"/>
</dbReference>
<comment type="catalytic activity">
    <reaction evidence="1">
        <text>ATP + protein L-histidine = ADP + protein N-phospho-L-histidine.</text>
        <dbReference type="EC" id="2.7.13.3"/>
    </reaction>
</comment>
<evidence type="ECO:0000256" key="11">
    <source>
        <dbReference type="ARBA" id="ARBA00022840"/>
    </source>
</evidence>
<dbReference type="SMART" id="SM00387">
    <property type="entry name" value="HATPase_c"/>
    <property type="match status" value="1"/>
</dbReference>
<dbReference type="InterPro" id="IPR033479">
    <property type="entry name" value="dCache_1"/>
</dbReference>
<dbReference type="InterPro" id="IPR003594">
    <property type="entry name" value="HATPase_dom"/>
</dbReference>
<keyword evidence="14" id="KW-0843">Virulence</keyword>
<keyword evidence="13" id="KW-0902">Two-component regulatory system</keyword>
<dbReference type="PROSITE" id="PS50110">
    <property type="entry name" value="RESPONSE_REGULATORY"/>
    <property type="match status" value="2"/>
</dbReference>
<feature type="domain" description="Response regulatory" evidence="23">
    <location>
        <begin position="688"/>
        <end position="805"/>
    </location>
</feature>
<reference evidence="25" key="1">
    <citation type="journal article" date="2014" name="Int. J. Syst. Evol. Microbiol.">
        <title>Complete genome sequence of Corynebacterium casei LMG S-19264T (=DSM 44701T), isolated from a smear-ripened cheese.</title>
        <authorList>
            <consortium name="US DOE Joint Genome Institute (JGI-PGF)"/>
            <person name="Walter F."/>
            <person name="Albersmeier A."/>
            <person name="Kalinowski J."/>
            <person name="Ruckert C."/>
        </authorList>
    </citation>
    <scope>NUCLEOTIDE SEQUENCE</scope>
    <source>
        <strain evidence="25">CGMCC 1.15322</strain>
    </source>
</reference>
<evidence type="ECO:0000256" key="18">
    <source>
        <dbReference type="PROSITE-ProRule" id="PRU00110"/>
    </source>
</evidence>
<dbReference type="Pfam" id="PF01627">
    <property type="entry name" value="Hpt"/>
    <property type="match status" value="1"/>
</dbReference>
<reference evidence="25" key="2">
    <citation type="submission" date="2020-09" db="EMBL/GenBank/DDBJ databases">
        <authorList>
            <person name="Sun Q."/>
            <person name="Zhou Y."/>
        </authorList>
    </citation>
    <scope>NUCLEOTIDE SEQUENCE</scope>
    <source>
        <strain evidence="25">CGMCC 1.15322</strain>
    </source>
</reference>
<comment type="caution">
    <text evidence="25">The sequence shown here is derived from an EMBL/GenBank/DDBJ whole genome shotgun (WGS) entry which is preliminary data.</text>
</comment>
<evidence type="ECO:0000256" key="2">
    <source>
        <dbReference type="ARBA" id="ARBA00004651"/>
    </source>
</evidence>
<dbReference type="InterPro" id="IPR036890">
    <property type="entry name" value="HATPase_C_sf"/>
</dbReference>
<keyword evidence="4" id="KW-1003">Cell membrane</keyword>
<evidence type="ECO:0000256" key="5">
    <source>
        <dbReference type="ARBA" id="ARBA00022553"/>
    </source>
</evidence>
<keyword evidence="10" id="KW-0418">Kinase</keyword>
<dbReference type="SUPFAM" id="SSF55874">
    <property type="entry name" value="ATPase domain of HSP90 chaperone/DNA topoisomerase II/histidine kinase"/>
    <property type="match status" value="1"/>
</dbReference>
<evidence type="ECO:0000256" key="1">
    <source>
        <dbReference type="ARBA" id="ARBA00000085"/>
    </source>
</evidence>
<keyword evidence="12 21" id="KW-1133">Transmembrane helix</keyword>
<dbReference type="InterPro" id="IPR036097">
    <property type="entry name" value="HisK_dim/P_sf"/>
</dbReference>
<dbReference type="CDD" id="cd00082">
    <property type="entry name" value="HisKA"/>
    <property type="match status" value="1"/>
</dbReference>
<dbReference type="InterPro" id="IPR004358">
    <property type="entry name" value="Sig_transdc_His_kin-like_C"/>
</dbReference>
<keyword evidence="15 21" id="KW-0472">Membrane</keyword>
<accession>A0A916SJ14</accession>
<dbReference type="Pfam" id="PF02518">
    <property type="entry name" value="HATPase_c"/>
    <property type="match status" value="1"/>
</dbReference>
<keyword evidence="9" id="KW-0547">Nucleotide-binding</keyword>
<evidence type="ECO:0000256" key="14">
    <source>
        <dbReference type="ARBA" id="ARBA00023026"/>
    </source>
</evidence>
<evidence type="ECO:0000256" key="3">
    <source>
        <dbReference type="ARBA" id="ARBA00012438"/>
    </source>
</evidence>
<dbReference type="InterPro" id="IPR011006">
    <property type="entry name" value="CheY-like_superfamily"/>
</dbReference>
<dbReference type="Gene3D" id="3.30.565.10">
    <property type="entry name" value="Histidine kinase-like ATPase, C-terminal domain"/>
    <property type="match status" value="1"/>
</dbReference>
<dbReference type="SMART" id="SM00073">
    <property type="entry name" value="HPT"/>
    <property type="match status" value="1"/>
</dbReference>
<feature type="modified residue" description="4-aspartylphosphate" evidence="19">
    <location>
        <position position="740"/>
    </location>
</feature>
<dbReference type="Gene3D" id="1.10.287.130">
    <property type="match status" value="1"/>
</dbReference>
<feature type="modified residue" description="Phosphohistidine" evidence="18">
    <location>
        <position position="1053"/>
    </location>
</feature>
<dbReference type="Gene3D" id="3.40.50.2300">
    <property type="match status" value="2"/>
</dbReference>
<evidence type="ECO:0000256" key="20">
    <source>
        <dbReference type="SAM" id="MobiDB-lite"/>
    </source>
</evidence>
<evidence type="ECO:0000256" key="12">
    <source>
        <dbReference type="ARBA" id="ARBA00022989"/>
    </source>
</evidence>
<dbReference type="AlphaFoldDB" id="A0A916SJ14"/>
<dbReference type="SUPFAM" id="SSF47384">
    <property type="entry name" value="Homodimeric domain of signal transducing histidine kinase"/>
    <property type="match status" value="1"/>
</dbReference>
<evidence type="ECO:0000256" key="16">
    <source>
        <dbReference type="ARBA" id="ARBA00058004"/>
    </source>
</evidence>
<feature type="region of interest" description="Disordered" evidence="20">
    <location>
        <begin position="958"/>
        <end position="983"/>
    </location>
</feature>
<proteinExistence type="predicted"/>
<keyword evidence="5 19" id="KW-0597">Phosphoprotein</keyword>
<dbReference type="SUPFAM" id="SSF52172">
    <property type="entry name" value="CheY-like"/>
    <property type="match status" value="2"/>
</dbReference>
<dbReference type="GO" id="GO:0005524">
    <property type="term" value="F:ATP binding"/>
    <property type="evidence" value="ECO:0007669"/>
    <property type="project" value="UniProtKB-KW"/>
</dbReference>
<keyword evidence="8" id="KW-0732">Signal</keyword>
<evidence type="ECO:0000313" key="25">
    <source>
        <dbReference type="EMBL" id="GGB02446.1"/>
    </source>
</evidence>
<evidence type="ECO:0000259" key="22">
    <source>
        <dbReference type="PROSITE" id="PS50109"/>
    </source>
</evidence>
<dbReference type="Pfam" id="PF02743">
    <property type="entry name" value="dCache_1"/>
    <property type="match status" value="1"/>
</dbReference>
<dbReference type="GO" id="GO:0000155">
    <property type="term" value="F:phosphorelay sensor kinase activity"/>
    <property type="evidence" value="ECO:0007669"/>
    <property type="project" value="InterPro"/>
</dbReference>
<keyword evidence="6" id="KW-0808">Transferase</keyword>
<dbReference type="CDD" id="cd17546">
    <property type="entry name" value="REC_hyHK_CKI1_RcsC-like"/>
    <property type="match status" value="2"/>
</dbReference>
<evidence type="ECO:0000256" key="8">
    <source>
        <dbReference type="ARBA" id="ARBA00022729"/>
    </source>
</evidence>
<feature type="domain" description="Response regulatory" evidence="23">
    <location>
        <begin position="830"/>
        <end position="951"/>
    </location>
</feature>
<comment type="subcellular location">
    <subcellularLocation>
        <location evidence="2">Cell membrane</location>
        <topology evidence="2">Multi-pass membrane protein</topology>
    </subcellularLocation>
</comment>
<dbReference type="SMART" id="SM00388">
    <property type="entry name" value="HisKA"/>
    <property type="match status" value="1"/>
</dbReference>
<feature type="transmembrane region" description="Helical" evidence="21">
    <location>
        <begin position="319"/>
        <end position="339"/>
    </location>
</feature>
<dbReference type="InterPro" id="IPR003661">
    <property type="entry name" value="HisK_dim/P_dom"/>
</dbReference>
<protein>
    <recommendedName>
        <fullName evidence="17">Virulence sensor protein BvgS</fullName>
        <ecNumber evidence="3">2.7.13.3</ecNumber>
    </recommendedName>
</protein>
<dbReference type="PANTHER" id="PTHR45339:SF1">
    <property type="entry name" value="HYBRID SIGNAL TRANSDUCTION HISTIDINE KINASE J"/>
    <property type="match status" value="1"/>
</dbReference>
<evidence type="ECO:0000256" key="4">
    <source>
        <dbReference type="ARBA" id="ARBA00022475"/>
    </source>
</evidence>